<dbReference type="SUPFAM" id="SSF57667">
    <property type="entry name" value="beta-beta-alpha zinc fingers"/>
    <property type="match status" value="1"/>
</dbReference>
<dbReference type="GO" id="GO:0008270">
    <property type="term" value="F:zinc ion binding"/>
    <property type="evidence" value="ECO:0007669"/>
    <property type="project" value="UniProtKB-KW"/>
</dbReference>
<feature type="region of interest" description="Disordered" evidence="6">
    <location>
        <begin position="545"/>
        <end position="564"/>
    </location>
</feature>
<dbReference type="FunCoup" id="B3MTX7">
    <property type="interactions" value="425"/>
</dbReference>
<keyword evidence="9" id="KW-1185">Reference proteome</keyword>
<evidence type="ECO:0000313" key="9">
    <source>
        <dbReference type="Proteomes" id="UP000007801"/>
    </source>
</evidence>
<dbReference type="PANTHER" id="PTHR24409">
    <property type="entry name" value="ZINC FINGER PROTEIN 142"/>
    <property type="match status" value="1"/>
</dbReference>
<dbReference type="OMA" id="SKWQSAM"/>
<feature type="region of interest" description="Disordered" evidence="6">
    <location>
        <begin position="1"/>
        <end position="20"/>
    </location>
</feature>
<dbReference type="GO" id="GO:0005634">
    <property type="term" value="C:nucleus"/>
    <property type="evidence" value="ECO:0007669"/>
    <property type="project" value="TreeGrafter"/>
</dbReference>
<evidence type="ECO:0000256" key="2">
    <source>
        <dbReference type="ARBA" id="ARBA00022737"/>
    </source>
</evidence>
<keyword evidence="3 5" id="KW-0863">Zinc-finger</keyword>
<dbReference type="eggNOG" id="ENOG502T7XC">
    <property type="taxonomic scope" value="Eukaryota"/>
</dbReference>
<evidence type="ECO:0000313" key="8">
    <source>
        <dbReference type="EMBL" id="EDV30258.1"/>
    </source>
</evidence>
<dbReference type="InterPro" id="IPR036236">
    <property type="entry name" value="Znf_C2H2_sf"/>
</dbReference>
<dbReference type="STRING" id="7217.B3MTX7"/>
<dbReference type="Pfam" id="PF00096">
    <property type="entry name" value="zf-C2H2"/>
    <property type="match status" value="1"/>
</dbReference>
<dbReference type="EMBL" id="CH902623">
    <property type="protein sequence ID" value="EDV30258.1"/>
    <property type="molecule type" value="Genomic_DNA"/>
</dbReference>
<evidence type="ECO:0000256" key="6">
    <source>
        <dbReference type="SAM" id="MobiDB-lite"/>
    </source>
</evidence>
<sequence>MDESCRSTVGKSDSRRSSIAANDESVTMYLSFDADDTLSSGTSTKWQSAVVTQSSQFLEIHNSKMEANVEETVLRRSVLKDLQQIITGEQDQGSPLRPFNMSILNKHNALSSTPSKDTPVITNLDVTNVENKENSHTGENDHSTLSSSVDVSVSTVKANTLKTIDGTIDEESVQEIPKPSVSNVYPLSANVVLENITEVSNEGVSMVASPPPEKHDPQVEEVVNEVSELISKALKISAESVKPQPPKIKVEGSKKRMTIAVGSSGGMPRPRRSYLPTSSVESRTYSFKQRMSVVVKTTLNSPARKLSAGGSLAVGRRSCLPVAKPKLGTKSVAVSSSRTPQNIPTKVIKQTPKTTLPVIYNCKTCDATFRVKSLLDMHVRMHDMVENGPKSLKRLNTNTVGGGTSALGSKNSCKYCDKNFALERALHIHLMQNCSKIPPGEKRKLQFTELNHEKKAQLPKIGASNAVNQPCTLSQKTQQRFSMIPSKATSSFEPPMAPPSTKKVPKKAAHAGVYRTPTKTVPCHICKQSFKSILEFTNHSLTVHTKNFTQKPPAGRENAPSAQD</sequence>
<dbReference type="InterPro" id="IPR013087">
    <property type="entry name" value="Znf_C2H2_type"/>
</dbReference>
<dbReference type="InParanoid" id="B3MTX7"/>
<evidence type="ECO:0000256" key="5">
    <source>
        <dbReference type="PROSITE-ProRule" id="PRU00042"/>
    </source>
</evidence>
<gene>
    <name evidence="8" type="primary">Dana\GF23037</name>
    <name evidence="8" type="synonym">dana_GLEANR_7569</name>
    <name evidence="8" type="ORF">GF23037</name>
</gene>
<evidence type="ECO:0000256" key="4">
    <source>
        <dbReference type="ARBA" id="ARBA00022833"/>
    </source>
</evidence>
<dbReference type="PhylomeDB" id="B3MTX7"/>
<evidence type="ECO:0000256" key="1">
    <source>
        <dbReference type="ARBA" id="ARBA00022723"/>
    </source>
</evidence>
<dbReference type="GeneID" id="6505683"/>
<keyword evidence="2" id="KW-0677">Repeat</keyword>
<proteinExistence type="predicted"/>
<feature type="compositionally biased region" description="Polar residues" evidence="6">
    <location>
        <begin position="1"/>
        <end position="11"/>
    </location>
</feature>
<dbReference type="AlphaFoldDB" id="B3MTX7"/>
<feature type="domain" description="C2H2-type" evidence="7">
    <location>
        <begin position="360"/>
        <end position="382"/>
    </location>
</feature>
<dbReference type="PANTHER" id="PTHR24409:SF295">
    <property type="entry name" value="AZ2-RELATED"/>
    <property type="match status" value="1"/>
</dbReference>
<dbReference type="PROSITE" id="PS00028">
    <property type="entry name" value="ZINC_FINGER_C2H2_1"/>
    <property type="match status" value="2"/>
</dbReference>
<dbReference type="Gene3D" id="3.30.160.60">
    <property type="entry name" value="Classic Zinc Finger"/>
    <property type="match status" value="1"/>
</dbReference>
<dbReference type="Proteomes" id="UP000007801">
    <property type="component" value="Unassembled WGS sequence"/>
</dbReference>
<feature type="region of interest" description="Disordered" evidence="6">
    <location>
        <begin position="488"/>
        <end position="511"/>
    </location>
</feature>
<dbReference type="GO" id="GO:0000977">
    <property type="term" value="F:RNA polymerase II transcription regulatory region sequence-specific DNA binding"/>
    <property type="evidence" value="ECO:0007669"/>
    <property type="project" value="TreeGrafter"/>
</dbReference>
<keyword evidence="4" id="KW-0862">Zinc</keyword>
<evidence type="ECO:0000256" key="3">
    <source>
        <dbReference type="ARBA" id="ARBA00022771"/>
    </source>
</evidence>
<name>B3MTX7_DROAN</name>
<protein>
    <recommendedName>
        <fullName evidence="7">C2H2-type domain-containing protein</fullName>
    </recommendedName>
</protein>
<reference evidence="8 9" key="1">
    <citation type="journal article" date="2007" name="Nature">
        <title>Evolution of genes and genomes on the Drosophila phylogeny.</title>
        <authorList>
            <consortium name="Drosophila 12 Genomes Consortium"/>
            <person name="Clark A.G."/>
            <person name="Eisen M.B."/>
            <person name="Smith D.R."/>
            <person name="Bergman C.M."/>
            <person name="Oliver B."/>
            <person name="Markow T.A."/>
            <person name="Kaufman T.C."/>
            <person name="Kellis M."/>
            <person name="Gelbart W."/>
            <person name="Iyer V.N."/>
            <person name="Pollard D.A."/>
            <person name="Sackton T.B."/>
            <person name="Larracuente A.M."/>
            <person name="Singh N.D."/>
            <person name="Abad J.P."/>
            <person name="Abt D.N."/>
            <person name="Adryan B."/>
            <person name="Aguade M."/>
            <person name="Akashi H."/>
            <person name="Anderson W.W."/>
            <person name="Aquadro C.F."/>
            <person name="Ardell D.H."/>
            <person name="Arguello R."/>
            <person name="Artieri C.G."/>
            <person name="Barbash D.A."/>
            <person name="Barker D."/>
            <person name="Barsanti P."/>
            <person name="Batterham P."/>
            <person name="Batzoglou S."/>
            <person name="Begun D."/>
            <person name="Bhutkar A."/>
            <person name="Blanco E."/>
            <person name="Bosak S.A."/>
            <person name="Bradley R.K."/>
            <person name="Brand A.D."/>
            <person name="Brent M.R."/>
            <person name="Brooks A.N."/>
            <person name="Brown R.H."/>
            <person name="Butlin R.K."/>
            <person name="Caggese C."/>
            <person name="Calvi B.R."/>
            <person name="Bernardo de Carvalho A."/>
            <person name="Caspi A."/>
            <person name="Castrezana S."/>
            <person name="Celniker S.E."/>
            <person name="Chang J.L."/>
            <person name="Chapple C."/>
            <person name="Chatterji S."/>
            <person name="Chinwalla A."/>
            <person name="Civetta A."/>
            <person name="Clifton S.W."/>
            <person name="Comeron J.M."/>
            <person name="Costello J.C."/>
            <person name="Coyne J.A."/>
            <person name="Daub J."/>
            <person name="David R.G."/>
            <person name="Delcher A.L."/>
            <person name="Delehaunty K."/>
            <person name="Do C.B."/>
            <person name="Ebling H."/>
            <person name="Edwards K."/>
            <person name="Eickbush T."/>
            <person name="Evans J.D."/>
            <person name="Filipski A."/>
            <person name="Findeiss S."/>
            <person name="Freyhult E."/>
            <person name="Fulton L."/>
            <person name="Fulton R."/>
            <person name="Garcia A.C."/>
            <person name="Gardiner A."/>
            <person name="Garfield D.A."/>
            <person name="Garvin B.E."/>
            <person name="Gibson G."/>
            <person name="Gilbert D."/>
            <person name="Gnerre S."/>
            <person name="Godfrey J."/>
            <person name="Good R."/>
            <person name="Gotea V."/>
            <person name="Gravely B."/>
            <person name="Greenberg A.J."/>
            <person name="Griffiths-Jones S."/>
            <person name="Gross S."/>
            <person name="Guigo R."/>
            <person name="Gustafson E.A."/>
            <person name="Haerty W."/>
            <person name="Hahn M.W."/>
            <person name="Halligan D.L."/>
            <person name="Halpern A.L."/>
            <person name="Halter G.M."/>
            <person name="Han M.V."/>
            <person name="Heger A."/>
            <person name="Hillier L."/>
            <person name="Hinrichs A.S."/>
            <person name="Holmes I."/>
            <person name="Hoskins R.A."/>
            <person name="Hubisz M.J."/>
            <person name="Hultmark D."/>
            <person name="Huntley M.A."/>
            <person name="Jaffe D.B."/>
            <person name="Jagadeeshan S."/>
            <person name="Jeck W.R."/>
            <person name="Johnson J."/>
            <person name="Jones C.D."/>
            <person name="Jordan W.C."/>
            <person name="Karpen G.H."/>
            <person name="Kataoka E."/>
            <person name="Keightley P.D."/>
            <person name="Kheradpour P."/>
            <person name="Kirkness E.F."/>
            <person name="Koerich L.B."/>
            <person name="Kristiansen K."/>
            <person name="Kudrna D."/>
            <person name="Kulathinal R.J."/>
            <person name="Kumar S."/>
            <person name="Kwok R."/>
            <person name="Lander E."/>
            <person name="Langley C.H."/>
            <person name="Lapoint R."/>
            <person name="Lazzaro B.P."/>
            <person name="Lee S.J."/>
            <person name="Levesque L."/>
            <person name="Li R."/>
            <person name="Lin C.F."/>
            <person name="Lin M.F."/>
            <person name="Lindblad-Toh K."/>
            <person name="Llopart A."/>
            <person name="Long M."/>
            <person name="Low L."/>
            <person name="Lozovsky E."/>
            <person name="Lu J."/>
            <person name="Luo M."/>
            <person name="Machado C.A."/>
            <person name="Makalowski W."/>
            <person name="Marzo M."/>
            <person name="Matsuda M."/>
            <person name="Matzkin L."/>
            <person name="McAllister B."/>
            <person name="McBride C.S."/>
            <person name="McKernan B."/>
            <person name="McKernan K."/>
            <person name="Mendez-Lago M."/>
            <person name="Minx P."/>
            <person name="Mollenhauer M.U."/>
            <person name="Montooth K."/>
            <person name="Mount S.M."/>
            <person name="Mu X."/>
            <person name="Myers E."/>
            <person name="Negre B."/>
            <person name="Newfeld S."/>
            <person name="Nielsen R."/>
            <person name="Noor M.A."/>
            <person name="O'Grady P."/>
            <person name="Pachter L."/>
            <person name="Papaceit M."/>
            <person name="Parisi M.J."/>
            <person name="Parisi M."/>
            <person name="Parts L."/>
            <person name="Pedersen J.S."/>
            <person name="Pesole G."/>
            <person name="Phillippy A.M."/>
            <person name="Ponting C.P."/>
            <person name="Pop M."/>
            <person name="Porcelli D."/>
            <person name="Powell J.R."/>
            <person name="Prohaska S."/>
            <person name="Pruitt K."/>
            <person name="Puig M."/>
            <person name="Quesneville H."/>
            <person name="Ram K.R."/>
            <person name="Rand D."/>
            <person name="Rasmussen M.D."/>
            <person name="Reed L.K."/>
            <person name="Reenan R."/>
            <person name="Reily A."/>
            <person name="Remington K.A."/>
            <person name="Rieger T.T."/>
            <person name="Ritchie M.G."/>
            <person name="Robin C."/>
            <person name="Rogers Y.H."/>
            <person name="Rohde C."/>
            <person name="Rozas J."/>
            <person name="Rubenfield M.J."/>
            <person name="Ruiz A."/>
            <person name="Russo S."/>
            <person name="Salzberg S.L."/>
            <person name="Sanchez-Gracia A."/>
            <person name="Saranga D.J."/>
            <person name="Sato H."/>
            <person name="Schaeffer S.W."/>
            <person name="Schatz M.C."/>
            <person name="Schlenke T."/>
            <person name="Schwartz R."/>
            <person name="Segarra C."/>
            <person name="Singh R.S."/>
            <person name="Sirot L."/>
            <person name="Sirota M."/>
            <person name="Sisneros N.B."/>
            <person name="Smith C.D."/>
            <person name="Smith T.F."/>
            <person name="Spieth J."/>
            <person name="Stage D.E."/>
            <person name="Stark A."/>
            <person name="Stephan W."/>
            <person name="Strausberg R.L."/>
            <person name="Strempel S."/>
            <person name="Sturgill D."/>
            <person name="Sutton G."/>
            <person name="Sutton G.G."/>
            <person name="Tao W."/>
            <person name="Teichmann S."/>
            <person name="Tobari Y.N."/>
            <person name="Tomimura Y."/>
            <person name="Tsolas J.M."/>
            <person name="Valente V.L."/>
            <person name="Venter E."/>
            <person name="Venter J.C."/>
            <person name="Vicario S."/>
            <person name="Vieira F.G."/>
            <person name="Vilella A.J."/>
            <person name="Villasante A."/>
            <person name="Walenz B."/>
            <person name="Wang J."/>
            <person name="Wasserman M."/>
            <person name="Watts T."/>
            <person name="Wilson D."/>
            <person name="Wilson R.K."/>
            <person name="Wing R.A."/>
            <person name="Wolfner M.F."/>
            <person name="Wong A."/>
            <person name="Wong G.K."/>
            <person name="Wu C.I."/>
            <person name="Wu G."/>
            <person name="Yamamoto D."/>
            <person name="Yang H.P."/>
            <person name="Yang S.P."/>
            <person name="Yorke J.A."/>
            <person name="Yoshida K."/>
            <person name="Zdobnov E."/>
            <person name="Zhang P."/>
            <person name="Zhang Y."/>
            <person name="Zimin A.V."/>
            <person name="Baldwin J."/>
            <person name="Abdouelleil A."/>
            <person name="Abdulkadir J."/>
            <person name="Abebe A."/>
            <person name="Abera B."/>
            <person name="Abreu J."/>
            <person name="Acer S.C."/>
            <person name="Aftuck L."/>
            <person name="Alexander A."/>
            <person name="An P."/>
            <person name="Anderson E."/>
            <person name="Anderson S."/>
            <person name="Arachi H."/>
            <person name="Azer M."/>
            <person name="Bachantsang P."/>
            <person name="Barry A."/>
            <person name="Bayul T."/>
            <person name="Berlin A."/>
            <person name="Bessette D."/>
            <person name="Bloom T."/>
            <person name="Blye J."/>
            <person name="Boguslavskiy L."/>
            <person name="Bonnet C."/>
            <person name="Boukhgalter B."/>
            <person name="Bourzgui I."/>
            <person name="Brown A."/>
            <person name="Cahill P."/>
            <person name="Channer S."/>
            <person name="Cheshatsang Y."/>
            <person name="Chuda L."/>
            <person name="Citroen M."/>
            <person name="Collymore A."/>
            <person name="Cooke P."/>
            <person name="Costello M."/>
            <person name="D'Aco K."/>
            <person name="Daza R."/>
            <person name="De Haan G."/>
            <person name="DeGray S."/>
            <person name="DeMaso C."/>
            <person name="Dhargay N."/>
            <person name="Dooley K."/>
            <person name="Dooley E."/>
            <person name="Doricent M."/>
            <person name="Dorje P."/>
            <person name="Dorjee K."/>
            <person name="Dupes A."/>
            <person name="Elong R."/>
            <person name="Falk J."/>
            <person name="Farina A."/>
            <person name="Faro S."/>
            <person name="Ferguson D."/>
            <person name="Fisher S."/>
            <person name="Foley C.D."/>
            <person name="Franke A."/>
            <person name="Friedrich D."/>
            <person name="Gadbois L."/>
            <person name="Gearin G."/>
            <person name="Gearin C.R."/>
            <person name="Giannoukos G."/>
            <person name="Goode T."/>
            <person name="Graham J."/>
            <person name="Grandbois E."/>
            <person name="Grewal S."/>
            <person name="Gyaltsen K."/>
            <person name="Hafez N."/>
            <person name="Hagos B."/>
            <person name="Hall J."/>
            <person name="Henson C."/>
            <person name="Hollinger A."/>
            <person name="Honan T."/>
            <person name="Huard M.D."/>
            <person name="Hughes L."/>
            <person name="Hurhula B."/>
            <person name="Husby M.E."/>
            <person name="Kamat A."/>
            <person name="Kanga B."/>
            <person name="Kashin S."/>
            <person name="Khazanovich D."/>
            <person name="Kisner P."/>
            <person name="Lance K."/>
            <person name="Lara M."/>
            <person name="Lee W."/>
            <person name="Lennon N."/>
            <person name="Letendre F."/>
            <person name="LeVine R."/>
            <person name="Lipovsky A."/>
            <person name="Liu X."/>
            <person name="Liu J."/>
            <person name="Liu S."/>
            <person name="Lokyitsang T."/>
            <person name="Lokyitsang Y."/>
            <person name="Lubonja R."/>
            <person name="Lui A."/>
            <person name="MacDonald P."/>
            <person name="Magnisalis V."/>
            <person name="Maru K."/>
            <person name="Matthews C."/>
            <person name="McCusker W."/>
            <person name="McDonough S."/>
            <person name="Mehta T."/>
            <person name="Meldrim J."/>
            <person name="Meneus L."/>
            <person name="Mihai O."/>
            <person name="Mihalev A."/>
            <person name="Mihova T."/>
            <person name="Mittelman R."/>
            <person name="Mlenga V."/>
            <person name="Montmayeur A."/>
            <person name="Mulrain L."/>
            <person name="Navidi A."/>
            <person name="Naylor J."/>
            <person name="Negash T."/>
            <person name="Nguyen T."/>
            <person name="Nguyen N."/>
            <person name="Nicol R."/>
            <person name="Norbu C."/>
            <person name="Norbu N."/>
            <person name="Novod N."/>
            <person name="O'Neill B."/>
            <person name="Osman S."/>
            <person name="Markiewicz E."/>
            <person name="Oyono O.L."/>
            <person name="Patti C."/>
            <person name="Phunkhang P."/>
            <person name="Pierre F."/>
            <person name="Priest M."/>
            <person name="Raghuraman S."/>
            <person name="Rege F."/>
            <person name="Reyes R."/>
            <person name="Rise C."/>
            <person name="Rogov P."/>
            <person name="Ross K."/>
            <person name="Ryan E."/>
            <person name="Settipalli S."/>
            <person name="Shea T."/>
            <person name="Sherpa N."/>
            <person name="Shi L."/>
            <person name="Shih D."/>
            <person name="Sparrow T."/>
            <person name="Spaulding J."/>
            <person name="Stalker J."/>
            <person name="Stange-Thomann N."/>
            <person name="Stavropoulos S."/>
            <person name="Stone C."/>
            <person name="Strader C."/>
            <person name="Tesfaye S."/>
            <person name="Thomson T."/>
            <person name="Thoulutsang Y."/>
            <person name="Thoulutsang D."/>
            <person name="Topham K."/>
            <person name="Topping I."/>
            <person name="Tsamla T."/>
            <person name="Vassiliev H."/>
            <person name="Vo A."/>
            <person name="Wangchuk T."/>
            <person name="Wangdi T."/>
            <person name="Weiand M."/>
            <person name="Wilkinson J."/>
            <person name="Wilson A."/>
            <person name="Yadav S."/>
            <person name="Young G."/>
            <person name="Yu Q."/>
            <person name="Zembek L."/>
            <person name="Zhong D."/>
            <person name="Zimmer A."/>
            <person name="Zwirko Z."/>
            <person name="Jaffe D.B."/>
            <person name="Alvarez P."/>
            <person name="Brockman W."/>
            <person name="Butler J."/>
            <person name="Chin C."/>
            <person name="Gnerre S."/>
            <person name="Grabherr M."/>
            <person name="Kleber M."/>
            <person name="Mauceli E."/>
            <person name="MacCallum I."/>
        </authorList>
    </citation>
    <scope>NUCLEOTIDE SEQUENCE [LARGE SCALE GENOMIC DNA]</scope>
    <source>
        <strain evidence="9">Tucson 14024-0371.13</strain>
    </source>
</reference>
<dbReference type="HOGENOM" id="CLU_483376_0_0_1"/>
<evidence type="ECO:0000259" key="7">
    <source>
        <dbReference type="PROSITE" id="PS50157"/>
    </source>
</evidence>
<dbReference type="SMART" id="SM00355">
    <property type="entry name" value="ZnF_C2H2"/>
    <property type="match status" value="3"/>
</dbReference>
<accession>B3MTX7</accession>
<keyword evidence="1" id="KW-0479">Metal-binding</keyword>
<dbReference type="KEGG" id="dan:6505683"/>
<dbReference type="OrthoDB" id="8020061at2759"/>
<dbReference type="PROSITE" id="PS50157">
    <property type="entry name" value="ZINC_FINGER_C2H2_2"/>
    <property type="match status" value="1"/>
</dbReference>
<dbReference type="GO" id="GO:0000981">
    <property type="term" value="F:DNA-binding transcription factor activity, RNA polymerase II-specific"/>
    <property type="evidence" value="ECO:0007669"/>
    <property type="project" value="TreeGrafter"/>
</dbReference>
<organism evidence="8 9">
    <name type="scientific">Drosophila ananassae</name>
    <name type="common">Fruit fly</name>
    <dbReference type="NCBI Taxonomy" id="7217"/>
    <lineage>
        <taxon>Eukaryota</taxon>
        <taxon>Metazoa</taxon>
        <taxon>Ecdysozoa</taxon>
        <taxon>Arthropoda</taxon>
        <taxon>Hexapoda</taxon>
        <taxon>Insecta</taxon>
        <taxon>Pterygota</taxon>
        <taxon>Neoptera</taxon>
        <taxon>Endopterygota</taxon>
        <taxon>Diptera</taxon>
        <taxon>Brachycera</taxon>
        <taxon>Muscomorpha</taxon>
        <taxon>Ephydroidea</taxon>
        <taxon>Drosophilidae</taxon>
        <taxon>Drosophila</taxon>
        <taxon>Sophophora</taxon>
    </lineage>
</organism>